<evidence type="ECO:0000256" key="3">
    <source>
        <dbReference type="ARBA" id="ARBA00022475"/>
    </source>
</evidence>
<comment type="similarity">
    <text evidence="9">Belongs to the ComGC family.</text>
</comment>
<gene>
    <name evidence="11" type="ORF">SAMN04489868_12410</name>
</gene>
<dbReference type="OrthoDB" id="1798043at2"/>
<sequence>MKSKGKWKNGQKESGFTLIEMVIVLFIISVIMLLVIPNLTNQKKNVDLQGSEALATVVQTQIELYDMEKDTKVPKTDISAAVNTLETAGYLTESQKKQAISKLTIENGEIKAKAAK</sequence>
<dbReference type="Gene3D" id="3.30.700.10">
    <property type="entry name" value="Glycoprotein, Type 4 Pilin"/>
    <property type="match status" value="1"/>
</dbReference>
<dbReference type="InterPro" id="IPR045584">
    <property type="entry name" value="Pilin-like"/>
</dbReference>
<keyword evidence="12" id="KW-1185">Reference proteome</keyword>
<evidence type="ECO:0000256" key="5">
    <source>
        <dbReference type="ARBA" id="ARBA00022692"/>
    </source>
</evidence>
<keyword evidence="6 10" id="KW-1133">Transmembrane helix</keyword>
<dbReference type="SUPFAM" id="SSF54523">
    <property type="entry name" value="Pili subunits"/>
    <property type="match status" value="1"/>
</dbReference>
<evidence type="ECO:0000256" key="6">
    <source>
        <dbReference type="ARBA" id="ARBA00022989"/>
    </source>
</evidence>
<evidence type="ECO:0000256" key="9">
    <source>
        <dbReference type="ARBA" id="ARBA00043982"/>
    </source>
</evidence>
<organism evidence="11 12">
    <name type="scientific">Pisciglobus halotolerans</name>
    <dbReference type="NCBI Taxonomy" id="745365"/>
    <lineage>
        <taxon>Bacteria</taxon>
        <taxon>Bacillati</taxon>
        <taxon>Bacillota</taxon>
        <taxon>Bacilli</taxon>
        <taxon>Lactobacillales</taxon>
        <taxon>Carnobacteriaceae</taxon>
    </lineage>
</organism>
<dbReference type="PROSITE" id="PS00409">
    <property type="entry name" value="PROKAR_NTER_METHYL"/>
    <property type="match status" value="1"/>
</dbReference>
<dbReference type="PRINTS" id="PR00813">
    <property type="entry name" value="BCTERIALGSPG"/>
</dbReference>
<keyword evidence="5 10" id="KW-0812">Transmembrane</keyword>
<dbReference type="PIRSF" id="PIRSF029928">
    <property type="entry name" value="Late_competence_ComGC"/>
    <property type="match status" value="1"/>
</dbReference>
<evidence type="ECO:0000313" key="12">
    <source>
        <dbReference type="Proteomes" id="UP000198668"/>
    </source>
</evidence>
<dbReference type="GO" id="GO:0030420">
    <property type="term" value="P:establishment of competence for transformation"/>
    <property type="evidence" value="ECO:0007669"/>
    <property type="project" value="UniProtKB-KW"/>
</dbReference>
<dbReference type="Pfam" id="PF07963">
    <property type="entry name" value="N_methyl"/>
    <property type="match status" value="1"/>
</dbReference>
<feature type="transmembrane region" description="Helical" evidence="10">
    <location>
        <begin position="15"/>
        <end position="36"/>
    </location>
</feature>
<name>A0A1I3CW36_9LACT</name>
<dbReference type="GO" id="GO:0015627">
    <property type="term" value="C:type II protein secretion system complex"/>
    <property type="evidence" value="ECO:0007669"/>
    <property type="project" value="InterPro"/>
</dbReference>
<evidence type="ECO:0000256" key="7">
    <source>
        <dbReference type="ARBA" id="ARBA00023136"/>
    </source>
</evidence>
<dbReference type="InterPro" id="IPR012902">
    <property type="entry name" value="N_methyl_site"/>
</dbReference>
<proteinExistence type="inferred from homology"/>
<keyword evidence="7 10" id="KW-0472">Membrane</keyword>
<accession>A0A1I3CW36</accession>
<dbReference type="NCBIfam" id="NF040999">
    <property type="entry name" value="pilin_ComGC"/>
    <property type="match status" value="1"/>
</dbReference>
<dbReference type="GO" id="GO:0009986">
    <property type="term" value="C:cell surface"/>
    <property type="evidence" value="ECO:0007669"/>
    <property type="project" value="UniProtKB-SubCell"/>
</dbReference>
<comment type="subcellular location">
    <subcellularLocation>
        <location evidence="1">Cell membrane</location>
        <topology evidence="1">Single-pass membrane protein</topology>
    </subcellularLocation>
    <subcellularLocation>
        <location evidence="2">Cell surface</location>
    </subcellularLocation>
</comment>
<evidence type="ECO:0000256" key="1">
    <source>
        <dbReference type="ARBA" id="ARBA00004162"/>
    </source>
</evidence>
<evidence type="ECO:0000313" key="11">
    <source>
        <dbReference type="EMBL" id="SFH78616.1"/>
    </source>
</evidence>
<dbReference type="Proteomes" id="UP000198668">
    <property type="component" value="Unassembled WGS sequence"/>
</dbReference>
<protein>
    <submittedName>
        <fullName evidence="11">Competence protein ComGC</fullName>
    </submittedName>
</protein>
<dbReference type="EMBL" id="FOQE01000024">
    <property type="protein sequence ID" value="SFH78616.1"/>
    <property type="molecule type" value="Genomic_DNA"/>
</dbReference>
<dbReference type="GO" id="GO:0005886">
    <property type="term" value="C:plasma membrane"/>
    <property type="evidence" value="ECO:0007669"/>
    <property type="project" value="UniProtKB-SubCell"/>
</dbReference>
<evidence type="ECO:0000256" key="2">
    <source>
        <dbReference type="ARBA" id="ARBA00004241"/>
    </source>
</evidence>
<evidence type="ECO:0000256" key="10">
    <source>
        <dbReference type="SAM" id="Phobius"/>
    </source>
</evidence>
<dbReference type="InterPro" id="IPR000983">
    <property type="entry name" value="Bac_GSPG_pilin"/>
</dbReference>
<dbReference type="NCBIfam" id="TIGR02532">
    <property type="entry name" value="IV_pilin_GFxxxE"/>
    <property type="match status" value="1"/>
</dbReference>
<keyword evidence="8" id="KW-0178">Competence</keyword>
<evidence type="ECO:0000256" key="8">
    <source>
        <dbReference type="ARBA" id="ARBA00023287"/>
    </source>
</evidence>
<evidence type="ECO:0000256" key="4">
    <source>
        <dbReference type="ARBA" id="ARBA00022481"/>
    </source>
</evidence>
<dbReference type="RefSeq" id="WP_047390397.1">
    <property type="nucleotide sequence ID" value="NZ_FOQE01000024.1"/>
</dbReference>
<keyword evidence="4" id="KW-0488">Methylation</keyword>
<reference evidence="11 12" key="1">
    <citation type="submission" date="2016-10" db="EMBL/GenBank/DDBJ databases">
        <authorList>
            <person name="de Groot N.N."/>
        </authorList>
    </citation>
    <scope>NUCLEOTIDE SEQUENCE [LARGE SCALE GENOMIC DNA]</scope>
    <source>
        <strain evidence="11 12">DSM 27630</strain>
    </source>
</reference>
<dbReference type="GO" id="GO:0015628">
    <property type="term" value="P:protein secretion by the type II secretion system"/>
    <property type="evidence" value="ECO:0007669"/>
    <property type="project" value="InterPro"/>
</dbReference>
<dbReference type="InterPro" id="IPR016940">
    <property type="entry name" value="ComGC"/>
</dbReference>
<dbReference type="AlphaFoldDB" id="A0A1I3CW36"/>
<keyword evidence="3" id="KW-1003">Cell membrane</keyword>